<dbReference type="InterPro" id="IPR016449">
    <property type="entry name" value="K_chnl_inward-rec_Kir"/>
</dbReference>
<evidence type="ECO:0000313" key="16">
    <source>
        <dbReference type="Proteomes" id="UP001347796"/>
    </source>
</evidence>
<keyword evidence="4 11" id="KW-0812">Transmembrane</keyword>
<dbReference type="PIRSF" id="PIRSF005465">
    <property type="entry name" value="GIRK_kir"/>
    <property type="match status" value="1"/>
</dbReference>
<name>A0AAN8PKY1_PATCE</name>
<evidence type="ECO:0000259" key="14">
    <source>
        <dbReference type="Pfam" id="PF17655"/>
    </source>
</evidence>
<evidence type="ECO:0000256" key="8">
    <source>
        <dbReference type="ARBA" id="ARBA00023065"/>
    </source>
</evidence>
<feature type="domain" description="Inward rectifier potassium channel C-terminal" evidence="14">
    <location>
        <begin position="157"/>
        <end position="326"/>
    </location>
</feature>
<dbReference type="Gene3D" id="1.10.287.70">
    <property type="match status" value="1"/>
</dbReference>
<feature type="domain" description="Potassium channel inwardly rectifying transmembrane" evidence="13">
    <location>
        <begin position="10"/>
        <end position="150"/>
    </location>
</feature>
<dbReference type="Gene3D" id="2.60.40.1400">
    <property type="entry name" value="G protein-activated inward rectifier potassium channel 1"/>
    <property type="match status" value="1"/>
</dbReference>
<dbReference type="Proteomes" id="UP001347796">
    <property type="component" value="Unassembled WGS sequence"/>
</dbReference>
<evidence type="ECO:0000256" key="4">
    <source>
        <dbReference type="ARBA" id="ARBA00022692"/>
    </source>
</evidence>
<dbReference type="GO" id="GO:1990573">
    <property type="term" value="P:potassium ion import across plasma membrane"/>
    <property type="evidence" value="ECO:0007669"/>
    <property type="project" value="TreeGrafter"/>
</dbReference>
<evidence type="ECO:0000256" key="7">
    <source>
        <dbReference type="ARBA" id="ARBA00022989"/>
    </source>
</evidence>
<dbReference type="PRINTS" id="PR01320">
    <property type="entry name" value="KIRCHANNEL"/>
</dbReference>
<dbReference type="GO" id="GO:0034765">
    <property type="term" value="P:regulation of monoatomic ion transmembrane transport"/>
    <property type="evidence" value="ECO:0007669"/>
    <property type="project" value="TreeGrafter"/>
</dbReference>
<dbReference type="PANTHER" id="PTHR11767">
    <property type="entry name" value="INWARD RECTIFIER POTASSIUM CHANNEL"/>
    <property type="match status" value="1"/>
</dbReference>
<keyword evidence="2 11" id="KW-0813">Transport</keyword>
<dbReference type="SUPFAM" id="SSF81296">
    <property type="entry name" value="E set domains"/>
    <property type="match status" value="1"/>
</dbReference>
<evidence type="ECO:0000256" key="5">
    <source>
        <dbReference type="ARBA" id="ARBA00022882"/>
    </source>
</evidence>
<protein>
    <submittedName>
        <fullName evidence="15">Uncharacterized protein</fullName>
    </submittedName>
</protein>
<evidence type="ECO:0000256" key="6">
    <source>
        <dbReference type="ARBA" id="ARBA00022958"/>
    </source>
</evidence>
<keyword evidence="9 12" id="KW-0472">Membrane</keyword>
<dbReference type="InterPro" id="IPR013518">
    <property type="entry name" value="K_chnl_inward-rec_Kir_cyto"/>
</dbReference>
<evidence type="ECO:0000256" key="12">
    <source>
        <dbReference type="SAM" id="Phobius"/>
    </source>
</evidence>
<evidence type="ECO:0000313" key="15">
    <source>
        <dbReference type="EMBL" id="KAK6173726.1"/>
    </source>
</evidence>
<gene>
    <name evidence="15" type="ORF">SNE40_017132</name>
</gene>
<feature type="transmembrane region" description="Helical" evidence="12">
    <location>
        <begin position="45"/>
        <end position="66"/>
    </location>
</feature>
<dbReference type="Pfam" id="PF01007">
    <property type="entry name" value="IRK"/>
    <property type="match status" value="1"/>
</dbReference>
<dbReference type="GO" id="GO:0005242">
    <property type="term" value="F:inward rectifier potassium channel activity"/>
    <property type="evidence" value="ECO:0007669"/>
    <property type="project" value="InterPro"/>
</dbReference>
<evidence type="ECO:0000256" key="11">
    <source>
        <dbReference type="RuleBase" id="RU003822"/>
    </source>
</evidence>
<keyword evidence="8 11" id="KW-0406">Ion transport</keyword>
<evidence type="ECO:0000256" key="2">
    <source>
        <dbReference type="ARBA" id="ARBA00022448"/>
    </source>
</evidence>
<comment type="similarity">
    <text evidence="11">Belongs to the inward rectifier-type potassium channel (TC 1.A.2.1) family.</text>
</comment>
<dbReference type="InterPro" id="IPR014756">
    <property type="entry name" value="Ig_E-set"/>
</dbReference>
<dbReference type="PANTHER" id="PTHR11767:SF102">
    <property type="entry name" value="INWARDLY RECTIFYING POTASSIUM CHANNEL 1, ISOFORM F"/>
    <property type="match status" value="1"/>
</dbReference>
<evidence type="ECO:0000259" key="13">
    <source>
        <dbReference type="Pfam" id="PF01007"/>
    </source>
</evidence>
<dbReference type="InterPro" id="IPR041647">
    <property type="entry name" value="IRK_C"/>
</dbReference>
<dbReference type="AlphaFoldDB" id="A0AAN8PKY1"/>
<proteinExistence type="inferred from homology"/>
<dbReference type="SUPFAM" id="SSF81324">
    <property type="entry name" value="Voltage-gated potassium channels"/>
    <property type="match status" value="1"/>
</dbReference>
<keyword evidence="7 12" id="KW-1133">Transmembrane helix</keyword>
<feature type="transmembrane region" description="Helical" evidence="12">
    <location>
        <begin position="120"/>
        <end position="145"/>
    </location>
</feature>
<evidence type="ECO:0000256" key="9">
    <source>
        <dbReference type="ARBA" id="ARBA00023136"/>
    </source>
</evidence>
<dbReference type="InterPro" id="IPR040445">
    <property type="entry name" value="Kir_TM"/>
</dbReference>
<comment type="caution">
    <text evidence="15">The sequence shown here is derived from an EMBL/GenBank/DDBJ whole genome shotgun (WGS) entry which is preliminary data.</text>
</comment>
<comment type="subcellular location">
    <subcellularLocation>
        <location evidence="1 11">Membrane</location>
        <topology evidence="1 11">Multi-pass membrane protein</topology>
    </subcellularLocation>
</comment>
<organism evidence="15 16">
    <name type="scientific">Patella caerulea</name>
    <name type="common">Rayed Mediterranean limpet</name>
    <dbReference type="NCBI Taxonomy" id="87958"/>
    <lineage>
        <taxon>Eukaryota</taxon>
        <taxon>Metazoa</taxon>
        <taxon>Spiralia</taxon>
        <taxon>Lophotrochozoa</taxon>
        <taxon>Mollusca</taxon>
        <taxon>Gastropoda</taxon>
        <taxon>Patellogastropoda</taxon>
        <taxon>Patelloidea</taxon>
        <taxon>Patellidae</taxon>
        <taxon>Patella</taxon>
    </lineage>
</organism>
<dbReference type="Pfam" id="PF17655">
    <property type="entry name" value="IRK_C"/>
    <property type="match status" value="1"/>
</dbReference>
<dbReference type="FunFam" id="1.10.287.70:FF:000019">
    <property type="entry name" value="G protein-activated inward rectifier potassium channel 1"/>
    <property type="match status" value="1"/>
</dbReference>
<keyword evidence="10 11" id="KW-0407">Ion channel</keyword>
<evidence type="ECO:0000256" key="3">
    <source>
        <dbReference type="ARBA" id="ARBA00022538"/>
    </source>
</evidence>
<dbReference type="GO" id="GO:0034702">
    <property type="term" value="C:monoatomic ion channel complex"/>
    <property type="evidence" value="ECO:0007669"/>
    <property type="project" value="UniProtKB-KW"/>
</dbReference>
<accession>A0AAN8PKY1</accession>
<keyword evidence="16" id="KW-1185">Reference proteome</keyword>
<keyword evidence="6 11" id="KW-0630">Potassium</keyword>
<evidence type="ECO:0000256" key="1">
    <source>
        <dbReference type="ARBA" id="ARBA00004141"/>
    </source>
</evidence>
<keyword evidence="5 11" id="KW-0851">Voltage-gated channel</keyword>
<dbReference type="EMBL" id="JAZGQO010000011">
    <property type="protein sequence ID" value="KAK6173726.1"/>
    <property type="molecule type" value="Genomic_DNA"/>
</dbReference>
<sequence>MALSNKPRLVQKNGRCNVKACNMRHRRLQFILDGYTSLLECKWHLLVFIFMVCFLVTWSLFALMWYGVVHWHKDFENIDSKDWKPCILNVRTFDSIILFSIETQTTIGYGFRYVSEECSLGVFLLVVQSIFGAMLQALIAGTILAKIQSPTKRAKTVIFSKWACICLENDELCLMIRVGNLRRSEFVGAQIRALFLAHKLTAEGYFIPHHLYEIPVSVPESNPQRQLWWPATIVHKINEESPLFGISPEMLNESDFEIIIILEGSIASTSMTFQGRTSYMPCEIKWGHRFSPMFSGRHIAGKHQVNFDNFDAIRPVEPSPFMSASEWWFERREIESCYKRQRAFSSGSILSMT</sequence>
<evidence type="ECO:0000256" key="10">
    <source>
        <dbReference type="ARBA" id="ARBA00023303"/>
    </source>
</evidence>
<reference evidence="15 16" key="1">
    <citation type="submission" date="2024-01" db="EMBL/GenBank/DDBJ databases">
        <title>The genome of the rayed Mediterranean limpet Patella caerulea (Linnaeus, 1758).</title>
        <authorList>
            <person name="Anh-Thu Weber A."/>
            <person name="Halstead-Nussloch G."/>
        </authorList>
    </citation>
    <scope>NUCLEOTIDE SEQUENCE [LARGE SCALE GENOMIC DNA]</scope>
    <source>
        <strain evidence="15">AATW-2023a</strain>
        <tissue evidence="15">Whole specimen</tissue>
    </source>
</reference>
<keyword evidence="3 11" id="KW-0633">Potassium transport</keyword>
<dbReference type="GO" id="GO:0005886">
    <property type="term" value="C:plasma membrane"/>
    <property type="evidence" value="ECO:0007669"/>
    <property type="project" value="TreeGrafter"/>
</dbReference>